<evidence type="ECO:0000313" key="2">
    <source>
        <dbReference type="EMBL" id="AJD92416.1"/>
    </source>
</evidence>
<feature type="compositionally biased region" description="Basic and acidic residues" evidence="1">
    <location>
        <begin position="1"/>
        <end position="11"/>
    </location>
</feature>
<feature type="region of interest" description="Disordered" evidence="1">
    <location>
        <begin position="1"/>
        <end position="26"/>
    </location>
</feature>
<dbReference type="BioCyc" id="JESP1508404:G14D9-12380-MONOMER"/>
<dbReference type="HOGENOM" id="CLU_2069943_0_0_9"/>
<proteinExistence type="predicted"/>
<gene>
    <name evidence="2" type="ORF">JMA_30990</name>
</gene>
<dbReference type="KEGG" id="jeo:JMA_30990"/>
<keyword evidence="3" id="KW-1185">Reference proteome</keyword>
<protein>
    <submittedName>
        <fullName evidence="2">Uncharacterized protein</fullName>
    </submittedName>
</protein>
<evidence type="ECO:0000256" key="1">
    <source>
        <dbReference type="SAM" id="MobiDB-lite"/>
    </source>
</evidence>
<organism evidence="2 3">
    <name type="scientific">Jeotgalibacillus malaysiensis</name>
    <dbReference type="NCBI Taxonomy" id="1508404"/>
    <lineage>
        <taxon>Bacteria</taxon>
        <taxon>Bacillati</taxon>
        <taxon>Bacillota</taxon>
        <taxon>Bacilli</taxon>
        <taxon>Bacillales</taxon>
        <taxon>Caryophanaceae</taxon>
        <taxon>Jeotgalibacillus</taxon>
    </lineage>
</organism>
<dbReference type="AlphaFoldDB" id="A0A0B5AQQ2"/>
<sequence length="118" mass="13334">MDTTGKKKAESENADGGCDPKSGECDPKNIGCDLKIGGPDPKMEILKKRDLKIFEGVPRFSEGDRKIIDRDPKTSDPAYTIKQPISYFQNQKKRKTTHGLSLTHYRPKTLSFRFTTRS</sequence>
<dbReference type="EMBL" id="CP009416">
    <property type="protein sequence ID" value="AJD92416.1"/>
    <property type="molecule type" value="Genomic_DNA"/>
</dbReference>
<dbReference type="Proteomes" id="UP000031449">
    <property type="component" value="Chromosome"/>
</dbReference>
<evidence type="ECO:0000313" key="3">
    <source>
        <dbReference type="Proteomes" id="UP000031449"/>
    </source>
</evidence>
<accession>A0A0B5AQQ2</accession>
<reference evidence="2 3" key="1">
    <citation type="submission" date="2014-08" db="EMBL/GenBank/DDBJ databases">
        <title>Complete genome of a marine bacteria Jeotgalibacillus malaysiensis.</title>
        <authorList>
            <person name="Yaakop A.S."/>
            <person name="Chan K.-G."/>
            <person name="Goh K.M."/>
        </authorList>
    </citation>
    <scope>NUCLEOTIDE SEQUENCE [LARGE SCALE GENOMIC DNA]</scope>
    <source>
        <strain evidence="2 3">D5</strain>
    </source>
</reference>
<name>A0A0B5AQQ2_9BACL</name>